<feature type="domain" description="Aldehyde dehydrogenase" evidence="6">
    <location>
        <begin position="51"/>
        <end position="486"/>
    </location>
</feature>
<dbReference type="InterPro" id="IPR016161">
    <property type="entry name" value="Ald_DH/histidinol_DH"/>
</dbReference>
<dbReference type="Gene3D" id="3.40.605.10">
    <property type="entry name" value="Aldehyde Dehydrogenase, Chain A, domain 1"/>
    <property type="match status" value="1"/>
</dbReference>
<dbReference type="InterPro" id="IPR016162">
    <property type="entry name" value="Ald_DH_N"/>
</dbReference>
<accession>A0ABP6ZL64</accession>
<name>A0ABP6ZL64_9ACTN</name>
<dbReference type="PANTHER" id="PTHR42804">
    <property type="entry name" value="ALDEHYDE DEHYDROGENASE"/>
    <property type="match status" value="1"/>
</dbReference>
<dbReference type="InterPro" id="IPR029510">
    <property type="entry name" value="Ald_DH_CS_GLU"/>
</dbReference>
<keyword evidence="2 4" id="KW-0560">Oxidoreductase</keyword>
<dbReference type="PROSITE" id="PS00687">
    <property type="entry name" value="ALDEHYDE_DEHYDR_GLU"/>
    <property type="match status" value="1"/>
</dbReference>
<evidence type="ECO:0000313" key="7">
    <source>
        <dbReference type="EMBL" id="GAA3613359.1"/>
    </source>
</evidence>
<feature type="active site" evidence="3">
    <location>
        <position position="271"/>
    </location>
</feature>
<evidence type="ECO:0000256" key="1">
    <source>
        <dbReference type="ARBA" id="ARBA00009986"/>
    </source>
</evidence>
<evidence type="ECO:0000259" key="6">
    <source>
        <dbReference type="Pfam" id="PF00171"/>
    </source>
</evidence>
<dbReference type="InterPro" id="IPR015590">
    <property type="entry name" value="Aldehyde_DH_dom"/>
</dbReference>
<dbReference type="Gene3D" id="3.40.309.10">
    <property type="entry name" value="Aldehyde Dehydrogenase, Chain A, domain 2"/>
    <property type="match status" value="1"/>
</dbReference>
<dbReference type="Pfam" id="PF00171">
    <property type="entry name" value="Aldedh"/>
    <property type="match status" value="1"/>
</dbReference>
<comment type="caution">
    <text evidence="7">The sequence shown here is derived from an EMBL/GenBank/DDBJ whole genome shotgun (WGS) entry which is preliminary data.</text>
</comment>
<sequence length="493" mass="50427">MTPEVPAGRGGSGMTSEVPAPCDGPGVPPEVPATRDLVGGVWGDCGDDLGFDLEDPATGEPRRRALGSSPGRVEAALAAAERAAAAWADTPGPRRASLLEEAARALAERAGEIVRLESFATGVPIRQAAPLGMIVHGAFALAAAQVREGLLLSVRDAVEVHRLPWGPALCLVPWNAPAPMAAHKAASALAAGCPVIVKVSEYAPHGTQVLAEVLHEVLPPGVFQLVHGGPRTGALLAGDPRIRAVSFTGGLLGGRSVAMACAAGLRPAQLELGGNNPLVVMPDAGTGAAADAAAELLTTLNGQWCRALGRLIVPRARLGELLEATGERLAALRTGDPLADGTEFGPLVHSAHLRRVRDAVAGAGGRATAYGDMPDKGNFLAPTLITGADLADEIFGPVAAVVPYDTVEEALTLANATPYGLEGYVVGGDEERALALARRIRAGEVKVNGSSVMSLHLFTPRPAWGLSGLGEEGTAETIRFFTGARVVGVQGSP</sequence>
<evidence type="ECO:0000256" key="2">
    <source>
        <dbReference type="ARBA" id="ARBA00023002"/>
    </source>
</evidence>
<dbReference type="Proteomes" id="UP001500630">
    <property type="component" value="Unassembled WGS sequence"/>
</dbReference>
<dbReference type="SUPFAM" id="SSF53720">
    <property type="entry name" value="ALDH-like"/>
    <property type="match status" value="1"/>
</dbReference>
<evidence type="ECO:0000256" key="4">
    <source>
        <dbReference type="RuleBase" id="RU003345"/>
    </source>
</evidence>
<evidence type="ECO:0000256" key="5">
    <source>
        <dbReference type="SAM" id="MobiDB-lite"/>
    </source>
</evidence>
<proteinExistence type="inferred from homology"/>
<reference evidence="8" key="1">
    <citation type="journal article" date="2019" name="Int. J. Syst. Evol. Microbiol.">
        <title>The Global Catalogue of Microorganisms (GCM) 10K type strain sequencing project: providing services to taxonomists for standard genome sequencing and annotation.</title>
        <authorList>
            <consortium name="The Broad Institute Genomics Platform"/>
            <consortium name="The Broad Institute Genome Sequencing Center for Infectious Disease"/>
            <person name="Wu L."/>
            <person name="Ma J."/>
        </authorList>
    </citation>
    <scope>NUCLEOTIDE SEQUENCE [LARGE SCALE GENOMIC DNA]</scope>
    <source>
        <strain evidence="8">JCM 17326</strain>
    </source>
</reference>
<comment type="similarity">
    <text evidence="1 4">Belongs to the aldehyde dehydrogenase family.</text>
</comment>
<protein>
    <submittedName>
        <fullName evidence="7">5-carboxymethyl-2-hydroxymuconate semialdehyde dehydrogenase</fullName>
    </submittedName>
</protein>
<organism evidence="7 8">
    <name type="scientific">Nonomuraea rosea</name>
    <dbReference type="NCBI Taxonomy" id="638574"/>
    <lineage>
        <taxon>Bacteria</taxon>
        <taxon>Bacillati</taxon>
        <taxon>Actinomycetota</taxon>
        <taxon>Actinomycetes</taxon>
        <taxon>Streptosporangiales</taxon>
        <taxon>Streptosporangiaceae</taxon>
        <taxon>Nonomuraea</taxon>
    </lineage>
</organism>
<feature type="region of interest" description="Disordered" evidence="5">
    <location>
        <begin position="1"/>
        <end position="30"/>
    </location>
</feature>
<dbReference type="PANTHER" id="PTHR42804:SF1">
    <property type="entry name" value="ALDEHYDE DEHYDROGENASE-RELATED"/>
    <property type="match status" value="1"/>
</dbReference>
<keyword evidence="8" id="KW-1185">Reference proteome</keyword>
<dbReference type="EMBL" id="BAABDQ010000049">
    <property type="protein sequence ID" value="GAA3613359.1"/>
    <property type="molecule type" value="Genomic_DNA"/>
</dbReference>
<gene>
    <name evidence="7" type="primary">hpaE</name>
    <name evidence="7" type="ORF">GCM10022419_118120</name>
</gene>
<evidence type="ECO:0000313" key="8">
    <source>
        <dbReference type="Proteomes" id="UP001500630"/>
    </source>
</evidence>
<evidence type="ECO:0000256" key="3">
    <source>
        <dbReference type="PROSITE-ProRule" id="PRU10007"/>
    </source>
</evidence>
<dbReference type="InterPro" id="IPR016163">
    <property type="entry name" value="Ald_DH_C"/>
</dbReference>